<name>A0AAE0TLK4_9BIVA</name>
<reference evidence="1" key="2">
    <citation type="journal article" date="2021" name="Genome Biol. Evol.">
        <title>Developing a high-quality reference genome for a parasitic bivalve with doubly uniparental inheritance (Bivalvia: Unionida).</title>
        <authorList>
            <person name="Smith C.H."/>
        </authorList>
    </citation>
    <scope>NUCLEOTIDE SEQUENCE</scope>
    <source>
        <strain evidence="1">CHS0354</strain>
        <tissue evidence="1">Mantle</tissue>
    </source>
</reference>
<dbReference type="EMBL" id="JAEAOA010001023">
    <property type="protein sequence ID" value="KAK3612183.1"/>
    <property type="molecule type" value="Genomic_DNA"/>
</dbReference>
<evidence type="ECO:0000313" key="2">
    <source>
        <dbReference type="Proteomes" id="UP001195483"/>
    </source>
</evidence>
<keyword evidence="2" id="KW-1185">Reference proteome</keyword>
<organism evidence="1 2">
    <name type="scientific">Potamilus streckersoni</name>
    <dbReference type="NCBI Taxonomy" id="2493646"/>
    <lineage>
        <taxon>Eukaryota</taxon>
        <taxon>Metazoa</taxon>
        <taxon>Spiralia</taxon>
        <taxon>Lophotrochozoa</taxon>
        <taxon>Mollusca</taxon>
        <taxon>Bivalvia</taxon>
        <taxon>Autobranchia</taxon>
        <taxon>Heteroconchia</taxon>
        <taxon>Palaeoheterodonta</taxon>
        <taxon>Unionida</taxon>
        <taxon>Unionoidea</taxon>
        <taxon>Unionidae</taxon>
        <taxon>Ambleminae</taxon>
        <taxon>Lampsilini</taxon>
        <taxon>Potamilus</taxon>
    </lineage>
</organism>
<comment type="caution">
    <text evidence="1">The sequence shown here is derived from an EMBL/GenBank/DDBJ whole genome shotgun (WGS) entry which is preliminary data.</text>
</comment>
<reference evidence="1" key="3">
    <citation type="submission" date="2023-05" db="EMBL/GenBank/DDBJ databases">
        <authorList>
            <person name="Smith C.H."/>
        </authorList>
    </citation>
    <scope>NUCLEOTIDE SEQUENCE</scope>
    <source>
        <strain evidence="1">CHS0354</strain>
        <tissue evidence="1">Mantle</tissue>
    </source>
</reference>
<evidence type="ECO:0000313" key="1">
    <source>
        <dbReference type="EMBL" id="KAK3612183.1"/>
    </source>
</evidence>
<proteinExistence type="predicted"/>
<dbReference type="Proteomes" id="UP001195483">
    <property type="component" value="Unassembled WGS sequence"/>
</dbReference>
<feature type="non-terminal residue" evidence="1">
    <location>
        <position position="61"/>
    </location>
</feature>
<gene>
    <name evidence="1" type="ORF">CHS0354_016570</name>
</gene>
<accession>A0AAE0TLK4</accession>
<dbReference type="AlphaFoldDB" id="A0AAE0TLK4"/>
<protein>
    <submittedName>
        <fullName evidence="1">Uncharacterized protein</fullName>
    </submittedName>
</protein>
<sequence length="61" mass="6841">MADIFDDEQTIVHDGEITNSRPTTMVKSRTVDTHYPLHDQIQQQLSFPGCGRSTEFGISST</sequence>
<reference evidence="1" key="1">
    <citation type="journal article" date="2021" name="Genome Biol. Evol.">
        <title>A High-Quality Reference Genome for a Parasitic Bivalve with Doubly Uniparental Inheritance (Bivalvia: Unionida).</title>
        <authorList>
            <person name="Smith C.H."/>
        </authorList>
    </citation>
    <scope>NUCLEOTIDE SEQUENCE</scope>
    <source>
        <strain evidence="1">CHS0354</strain>
    </source>
</reference>